<gene>
    <name evidence="2" type="ORF">CUMW_273550</name>
</gene>
<dbReference type="GO" id="GO:0017025">
    <property type="term" value="F:TBP-class protein binding"/>
    <property type="evidence" value="ECO:0007669"/>
    <property type="project" value="InterPro"/>
</dbReference>
<dbReference type="GO" id="GO:0051123">
    <property type="term" value="P:RNA polymerase II preinitiation complex assembly"/>
    <property type="evidence" value="ECO:0007669"/>
    <property type="project" value="TreeGrafter"/>
</dbReference>
<feature type="region of interest" description="Disordered" evidence="1">
    <location>
        <begin position="20"/>
        <end position="115"/>
    </location>
</feature>
<evidence type="ECO:0000313" key="2">
    <source>
        <dbReference type="EMBL" id="GAY32357.1"/>
    </source>
</evidence>
<dbReference type="GO" id="GO:0004402">
    <property type="term" value="F:histone acetyltransferase activity"/>
    <property type="evidence" value="ECO:0007669"/>
    <property type="project" value="InterPro"/>
</dbReference>
<dbReference type="GO" id="GO:0005669">
    <property type="term" value="C:transcription factor TFIID complex"/>
    <property type="evidence" value="ECO:0007669"/>
    <property type="project" value="InterPro"/>
</dbReference>
<dbReference type="GO" id="GO:0016251">
    <property type="term" value="F:RNA polymerase II general transcription initiation factor activity"/>
    <property type="evidence" value="ECO:0007669"/>
    <property type="project" value="InterPro"/>
</dbReference>
<proteinExistence type="predicted"/>
<feature type="compositionally biased region" description="Low complexity" evidence="1">
    <location>
        <begin position="29"/>
        <end position="42"/>
    </location>
</feature>
<feature type="compositionally biased region" description="Basic and acidic residues" evidence="1">
    <location>
        <begin position="251"/>
        <end position="282"/>
    </location>
</feature>
<accession>A0A2H5MXJ7</accession>
<dbReference type="EMBL" id="BDQV01001360">
    <property type="protein sequence ID" value="GAY32357.1"/>
    <property type="molecule type" value="Genomic_DNA"/>
</dbReference>
<evidence type="ECO:0000313" key="3">
    <source>
        <dbReference type="Proteomes" id="UP000236630"/>
    </source>
</evidence>
<protein>
    <submittedName>
        <fullName evidence="2">Uncharacterized protein</fullName>
    </submittedName>
</protein>
<feature type="compositionally biased region" description="Basic and acidic residues" evidence="1">
    <location>
        <begin position="83"/>
        <end position="93"/>
    </location>
</feature>
<dbReference type="InterPro" id="IPR040240">
    <property type="entry name" value="TAF1"/>
</dbReference>
<feature type="region of interest" description="Disordered" evidence="1">
    <location>
        <begin position="232"/>
        <end position="306"/>
    </location>
</feature>
<reference evidence="2 3" key="1">
    <citation type="journal article" date="2017" name="Front. Genet.">
        <title>Draft sequencing of the heterozygous diploid genome of Satsuma (Citrus unshiu Marc.) using a hybrid assembly approach.</title>
        <authorList>
            <person name="Shimizu T."/>
            <person name="Tanizawa Y."/>
            <person name="Mochizuki T."/>
            <person name="Nagasaki H."/>
            <person name="Yoshioka T."/>
            <person name="Toyoda A."/>
            <person name="Fujiyama A."/>
            <person name="Kaminuma E."/>
            <person name="Nakamura Y."/>
        </authorList>
    </citation>
    <scope>NUCLEOTIDE SEQUENCE [LARGE SCALE GENOMIC DNA]</scope>
    <source>
        <strain evidence="3">cv. Miyagawa wase</strain>
    </source>
</reference>
<evidence type="ECO:0000256" key="1">
    <source>
        <dbReference type="SAM" id="MobiDB-lite"/>
    </source>
</evidence>
<feature type="compositionally biased region" description="Basic residues" evidence="1">
    <location>
        <begin position="232"/>
        <end position="242"/>
    </location>
</feature>
<dbReference type="PANTHER" id="PTHR13900">
    <property type="entry name" value="TRANSCRIPTION INITIATION FACTOR TFIID"/>
    <property type="match status" value="1"/>
</dbReference>
<dbReference type="PANTHER" id="PTHR13900:SF0">
    <property type="entry name" value="TRANSCRIPTION INITIATION FACTOR TFIID SUBUNIT 1"/>
    <property type="match status" value="1"/>
</dbReference>
<sequence length="306" mass="35469">MDILNTKVVPVKFKCSSADKLPDKFPVASTQSSDQPSTSDVVETANKSVGKVNRIVISNKPRPEETQVESHKPSIVIRPPVDTVDKSQAESHKPSIIIRPPANTDREQVESHKPSILIRPVTTTDRELVEYHKPSIVIRPPADKDREPPQKKIIIKRPKEIIDLDRVSQDGSPQEYRKTKKIRRNAERIKEERARRIYEEERRFVEERERFAELRRYEESIRKEREEELLQKAKKKKKKKKKPEIGDDYLQDYRAKRNDRRMPERDRGAKRKPGAELGKHSADYGPPTKRRRGGEVGLSNILAVQS</sequence>
<name>A0A2H5MXJ7_CITUN</name>
<dbReference type="Proteomes" id="UP000236630">
    <property type="component" value="Unassembled WGS sequence"/>
</dbReference>
<keyword evidence="3" id="KW-1185">Reference proteome</keyword>
<dbReference type="AlphaFoldDB" id="A0A2H5MXJ7"/>
<feature type="compositionally biased region" description="Basic and acidic residues" evidence="1">
    <location>
        <begin position="104"/>
        <end position="113"/>
    </location>
</feature>
<comment type="caution">
    <text evidence="2">The sequence shown here is derived from an EMBL/GenBank/DDBJ whole genome shotgun (WGS) entry which is preliminary data.</text>
</comment>
<dbReference type="STRING" id="55188.A0A2H5MXJ7"/>
<feature type="compositionally biased region" description="Basic and acidic residues" evidence="1">
    <location>
        <begin position="61"/>
        <end position="72"/>
    </location>
</feature>
<organism evidence="2 3">
    <name type="scientific">Citrus unshiu</name>
    <name type="common">Satsuma mandarin</name>
    <name type="synonym">Citrus nobilis var. unshiu</name>
    <dbReference type="NCBI Taxonomy" id="55188"/>
    <lineage>
        <taxon>Eukaryota</taxon>
        <taxon>Viridiplantae</taxon>
        <taxon>Streptophyta</taxon>
        <taxon>Embryophyta</taxon>
        <taxon>Tracheophyta</taxon>
        <taxon>Spermatophyta</taxon>
        <taxon>Magnoliopsida</taxon>
        <taxon>eudicotyledons</taxon>
        <taxon>Gunneridae</taxon>
        <taxon>Pentapetalae</taxon>
        <taxon>rosids</taxon>
        <taxon>malvids</taxon>
        <taxon>Sapindales</taxon>
        <taxon>Rutaceae</taxon>
        <taxon>Aurantioideae</taxon>
        <taxon>Citrus</taxon>
    </lineage>
</organism>